<feature type="transmembrane region" description="Helical" evidence="1">
    <location>
        <begin position="23"/>
        <end position="42"/>
    </location>
</feature>
<protein>
    <submittedName>
        <fullName evidence="2">Uncharacterized protein</fullName>
    </submittedName>
</protein>
<proteinExistence type="predicted"/>
<dbReference type="AlphaFoldDB" id="A0ABC9P2L3"/>
<keyword evidence="1" id="KW-0472">Membrane</keyword>
<name>A0ABC9P2L3_ENTFL</name>
<evidence type="ECO:0000313" key="2">
    <source>
        <dbReference type="EMBL" id="EFU89278.1"/>
    </source>
</evidence>
<keyword evidence="1" id="KW-1133">Transmembrane helix</keyword>
<dbReference type="EMBL" id="AEBE01000120">
    <property type="protein sequence ID" value="EFU89278.1"/>
    <property type="molecule type" value="Genomic_DNA"/>
</dbReference>
<evidence type="ECO:0000256" key="1">
    <source>
        <dbReference type="SAM" id="Phobius"/>
    </source>
</evidence>
<comment type="caution">
    <text evidence="2">The sequence shown here is derived from an EMBL/GenBank/DDBJ whole genome shotgun (WGS) entry which is preliminary data.</text>
</comment>
<evidence type="ECO:0000313" key="3">
    <source>
        <dbReference type="Proteomes" id="UP000004933"/>
    </source>
</evidence>
<sequence length="56" mass="6807">MILNIEQFLQKNNISFKSTVSPWFKGFFSTLIDIFGCYLMFFPRKYFNKQRENVTK</sequence>
<gene>
    <name evidence="2" type="ORF">HMPREF9511_02724</name>
</gene>
<keyword evidence="1" id="KW-0812">Transmembrane</keyword>
<organism evidence="2 3">
    <name type="scientific">Enterococcus faecalis TX0630</name>
    <dbReference type="NCBI Taxonomy" id="749508"/>
    <lineage>
        <taxon>Bacteria</taxon>
        <taxon>Bacillati</taxon>
        <taxon>Bacillota</taxon>
        <taxon>Bacilli</taxon>
        <taxon>Lactobacillales</taxon>
        <taxon>Enterococcaceae</taxon>
        <taxon>Enterococcus</taxon>
    </lineage>
</organism>
<dbReference type="Proteomes" id="UP000004933">
    <property type="component" value="Unassembled WGS sequence"/>
</dbReference>
<reference evidence="2 3" key="1">
    <citation type="submission" date="2010-09" db="EMBL/GenBank/DDBJ databases">
        <authorList>
            <person name="Weinstock G."/>
            <person name="Sodergren E."/>
            <person name="Clifton S."/>
            <person name="Fulton L."/>
            <person name="Fulton B."/>
            <person name="Courtney L."/>
            <person name="Fronick C."/>
            <person name="Harrison M."/>
            <person name="Strong C."/>
            <person name="Farmer C."/>
            <person name="Delahaunty K."/>
            <person name="Markovic C."/>
            <person name="Hall O."/>
            <person name="Minx P."/>
            <person name="Tomlinson C."/>
            <person name="Mitreva M."/>
            <person name="Hou S."/>
            <person name="Chen J."/>
            <person name="Wollam A."/>
            <person name="Pepin K.H."/>
            <person name="Johnson M."/>
            <person name="Bhonagiri V."/>
            <person name="Zhang X."/>
            <person name="Suruliraj S."/>
            <person name="Warren W."/>
            <person name="Chinwalla A."/>
            <person name="Mardis E.R."/>
            <person name="Wilson R.K."/>
        </authorList>
    </citation>
    <scope>NUCLEOTIDE SEQUENCE [LARGE SCALE GENOMIC DNA]</scope>
    <source>
        <strain evidence="2 3">TX0630</strain>
    </source>
</reference>
<accession>A0ABC9P2L3</accession>